<accession>A0A0E9QN97</accession>
<reference evidence="2" key="1">
    <citation type="submission" date="2014-11" db="EMBL/GenBank/DDBJ databases">
        <authorList>
            <person name="Amaro Gonzalez C."/>
        </authorList>
    </citation>
    <scope>NUCLEOTIDE SEQUENCE</scope>
</reference>
<name>A0A0E9QN97_ANGAN</name>
<keyword evidence="1" id="KW-1133">Transmembrane helix</keyword>
<dbReference type="AlphaFoldDB" id="A0A0E9QN97"/>
<organism evidence="2">
    <name type="scientific">Anguilla anguilla</name>
    <name type="common">European freshwater eel</name>
    <name type="synonym">Muraena anguilla</name>
    <dbReference type="NCBI Taxonomy" id="7936"/>
    <lineage>
        <taxon>Eukaryota</taxon>
        <taxon>Metazoa</taxon>
        <taxon>Chordata</taxon>
        <taxon>Craniata</taxon>
        <taxon>Vertebrata</taxon>
        <taxon>Euteleostomi</taxon>
        <taxon>Actinopterygii</taxon>
        <taxon>Neopterygii</taxon>
        <taxon>Teleostei</taxon>
        <taxon>Anguilliformes</taxon>
        <taxon>Anguillidae</taxon>
        <taxon>Anguilla</taxon>
    </lineage>
</organism>
<keyword evidence="1" id="KW-0812">Transmembrane</keyword>
<reference evidence="2" key="2">
    <citation type="journal article" date="2015" name="Fish Shellfish Immunol.">
        <title>Early steps in the European eel (Anguilla anguilla)-Vibrio vulnificus interaction in the gills: Role of the RtxA13 toxin.</title>
        <authorList>
            <person name="Callol A."/>
            <person name="Pajuelo D."/>
            <person name="Ebbesson L."/>
            <person name="Teles M."/>
            <person name="MacKenzie S."/>
            <person name="Amaro C."/>
        </authorList>
    </citation>
    <scope>NUCLEOTIDE SEQUENCE</scope>
</reference>
<dbReference type="EMBL" id="GBXM01090181">
    <property type="protein sequence ID" value="JAH18396.1"/>
    <property type="molecule type" value="Transcribed_RNA"/>
</dbReference>
<protein>
    <submittedName>
        <fullName evidence="2">Uncharacterized protein</fullName>
    </submittedName>
</protein>
<feature type="transmembrane region" description="Helical" evidence="1">
    <location>
        <begin position="13"/>
        <end position="33"/>
    </location>
</feature>
<evidence type="ECO:0000256" key="1">
    <source>
        <dbReference type="SAM" id="Phobius"/>
    </source>
</evidence>
<proteinExistence type="predicted"/>
<evidence type="ECO:0000313" key="2">
    <source>
        <dbReference type="EMBL" id="JAH18396.1"/>
    </source>
</evidence>
<keyword evidence="1" id="KW-0472">Membrane</keyword>
<sequence length="38" mass="4742">MFLNFFILNHNKLFFLLLHLGYMYTWIFLYLCVHVNVC</sequence>